<organism evidence="1 2">
    <name type="scientific">Diplogelasinospora grovesii</name>
    <dbReference type="NCBI Taxonomy" id="303347"/>
    <lineage>
        <taxon>Eukaryota</taxon>
        <taxon>Fungi</taxon>
        <taxon>Dikarya</taxon>
        <taxon>Ascomycota</taxon>
        <taxon>Pezizomycotina</taxon>
        <taxon>Sordariomycetes</taxon>
        <taxon>Sordariomycetidae</taxon>
        <taxon>Sordariales</taxon>
        <taxon>Diplogelasinosporaceae</taxon>
        <taxon>Diplogelasinospora</taxon>
    </lineage>
</organism>
<proteinExistence type="predicted"/>
<dbReference type="AlphaFoldDB" id="A0AAN6NGA0"/>
<dbReference type="Proteomes" id="UP001303473">
    <property type="component" value="Unassembled WGS sequence"/>
</dbReference>
<protein>
    <submittedName>
        <fullName evidence="1">FluG domain-containing protein</fullName>
    </submittedName>
</protein>
<sequence>MAPRAPARPLPNDRQRQHADFIQRFTQQESERRIAKRLKALTAAQHATLREQLKEVHFLKPDYADNTKINITGMLRKWKRYYESAKLVGSCIKSWGTSWEYFRRYIDRNDSREILKWHDTVLIPRFDLQAPNSGGKDTFNIAYDTSICSWERHRMNLSGCYLGLAFTGARPAEFVDGEKKTLKDGCLEELFGPKPIGGSFSERDEDEALDENFKTVGRGRLKCLCYEDILLMVVRYPETGEDVHVMLIKFIHYKGADNKLKPRLIFCLITVIVSLTVHDRAFAAPSLIIKCTPFRWKKEWLKRPPIELKAWRRGAVNAANSNAPDAVRDQMMHHDPKWATFNILDEPTEDSLIGMLSYISLMHDPRAHKDMVPDEREYRADYFHNRPTWEIERQASGEEEEEYIEPAINLHIPEHLSSIKLLELRIQAGELMVVLAPVNVMVKEESPEPDPFPLLMDKAQCLDCIGDERLLMQERTFVYCRPAVRNDHWDKEHREEKKRAA</sequence>
<dbReference type="PANTHER" id="PTHR37535:SF4">
    <property type="entry name" value="FLUG DOMAIN-CONTAINING PROTEIN"/>
    <property type="match status" value="1"/>
</dbReference>
<evidence type="ECO:0000313" key="1">
    <source>
        <dbReference type="EMBL" id="KAK3945235.1"/>
    </source>
</evidence>
<dbReference type="PANTHER" id="PTHR37535">
    <property type="entry name" value="FLUG DOMAIN PROTEIN"/>
    <property type="match status" value="1"/>
</dbReference>
<dbReference type="EMBL" id="MU853755">
    <property type="protein sequence ID" value="KAK3945235.1"/>
    <property type="molecule type" value="Genomic_DNA"/>
</dbReference>
<comment type="caution">
    <text evidence="1">The sequence shown here is derived from an EMBL/GenBank/DDBJ whole genome shotgun (WGS) entry which is preliminary data.</text>
</comment>
<accession>A0AAN6NGA0</accession>
<evidence type="ECO:0000313" key="2">
    <source>
        <dbReference type="Proteomes" id="UP001303473"/>
    </source>
</evidence>
<reference evidence="2" key="1">
    <citation type="journal article" date="2023" name="Mol. Phylogenet. Evol.">
        <title>Genome-scale phylogeny and comparative genomics of the fungal order Sordariales.</title>
        <authorList>
            <person name="Hensen N."/>
            <person name="Bonometti L."/>
            <person name="Westerberg I."/>
            <person name="Brannstrom I.O."/>
            <person name="Guillou S."/>
            <person name="Cros-Aarteil S."/>
            <person name="Calhoun S."/>
            <person name="Haridas S."/>
            <person name="Kuo A."/>
            <person name="Mondo S."/>
            <person name="Pangilinan J."/>
            <person name="Riley R."/>
            <person name="LaButti K."/>
            <person name="Andreopoulos B."/>
            <person name="Lipzen A."/>
            <person name="Chen C."/>
            <person name="Yan M."/>
            <person name="Daum C."/>
            <person name="Ng V."/>
            <person name="Clum A."/>
            <person name="Steindorff A."/>
            <person name="Ohm R.A."/>
            <person name="Martin F."/>
            <person name="Silar P."/>
            <person name="Natvig D.O."/>
            <person name="Lalanne C."/>
            <person name="Gautier V."/>
            <person name="Ament-Velasquez S.L."/>
            <person name="Kruys A."/>
            <person name="Hutchinson M.I."/>
            <person name="Powell A.J."/>
            <person name="Barry K."/>
            <person name="Miller A.N."/>
            <person name="Grigoriev I.V."/>
            <person name="Debuchy R."/>
            <person name="Gladieux P."/>
            <person name="Hiltunen Thoren M."/>
            <person name="Johannesson H."/>
        </authorList>
    </citation>
    <scope>NUCLEOTIDE SEQUENCE [LARGE SCALE GENOMIC DNA]</scope>
    <source>
        <strain evidence="2">CBS 340.73</strain>
    </source>
</reference>
<dbReference type="InterPro" id="IPR021842">
    <property type="entry name" value="DUF3435"/>
</dbReference>
<keyword evidence="2" id="KW-1185">Reference proteome</keyword>
<name>A0AAN6NGA0_9PEZI</name>
<gene>
    <name evidence="1" type="ORF">QBC46DRAFT_433422</name>
</gene>
<dbReference type="Pfam" id="PF11917">
    <property type="entry name" value="DUF3435"/>
    <property type="match status" value="1"/>
</dbReference>